<evidence type="ECO:0000256" key="4">
    <source>
        <dbReference type="ARBA" id="ARBA00022448"/>
    </source>
</evidence>
<organism evidence="13 14">
    <name type="scientific">Chitinophaga defluvii</name>
    <dbReference type="NCBI Taxonomy" id="3163343"/>
    <lineage>
        <taxon>Bacteria</taxon>
        <taxon>Pseudomonadati</taxon>
        <taxon>Bacteroidota</taxon>
        <taxon>Chitinophagia</taxon>
        <taxon>Chitinophagales</taxon>
        <taxon>Chitinophagaceae</taxon>
        <taxon>Chitinophaga</taxon>
    </lineage>
</organism>
<dbReference type="PANTHER" id="PTHR43702:SF3">
    <property type="entry name" value="PROTEIN TSGA"/>
    <property type="match status" value="1"/>
</dbReference>
<feature type="domain" description="Major facilitator superfamily (MFS) profile" evidence="12">
    <location>
        <begin position="27"/>
        <end position="417"/>
    </location>
</feature>
<dbReference type="CDD" id="cd17394">
    <property type="entry name" value="MFS_FucP_like"/>
    <property type="match status" value="1"/>
</dbReference>
<evidence type="ECO:0000256" key="7">
    <source>
        <dbReference type="ARBA" id="ARBA00022597"/>
    </source>
</evidence>
<feature type="transmembrane region" description="Helical" evidence="11">
    <location>
        <begin position="328"/>
        <end position="353"/>
    </location>
</feature>
<evidence type="ECO:0000256" key="2">
    <source>
        <dbReference type="ARBA" id="ARBA00004429"/>
    </source>
</evidence>
<dbReference type="RefSeq" id="WP_354658726.1">
    <property type="nucleotide sequence ID" value="NZ_JBEXAC010000001.1"/>
</dbReference>
<feature type="transmembrane region" description="Helical" evidence="11">
    <location>
        <begin position="155"/>
        <end position="178"/>
    </location>
</feature>
<feature type="transmembrane region" description="Helical" evidence="11">
    <location>
        <begin position="281"/>
        <end position="298"/>
    </location>
</feature>
<sequence>MAGISSSHDLVKPDHTINEKVNYYVPALFSLGVLYFMMGFITCLNDTLVPFFKKGFDLNYTSSSLVQFYFFLTYGLMSVPAGKIVQRIGYQKGMMMGFAIAAIGACLFFPAAVYHQYALFLGALFVLAIGIVLLQVAANPYITVLGPAETASSRLTLVQGVGSIGTTVAPLFGAHFILARLEEAGSSSDAVKYPYIGIALLLIVIVLILSQLKLPVIQTAIPDENERNDGFRALFRFRNLSFGVWALFFYVGAEVAIGTFLTNYVADTLLISETAANHYVAYYWGGMLVGRIVGGFFLRAVKPSVMLTGCACLSVLLILTAMTTTSHLAVWSLVAVGLFNSVMFAIIFSLAVAGLGKYTTMASGILSTAIVGGAVIAFSLGFVKDHFSWSMAFCVPLLCYCYIIFYGINGYRQRLTS</sequence>
<dbReference type="NCBIfam" id="TIGR01272">
    <property type="entry name" value="gluP"/>
    <property type="match status" value="1"/>
</dbReference>
<comment type="similarity">
    <text evidence="3">Belongs to the major facilitator superfamily. FHS transporter (TC 2.A.1.7) family.</text>
</comment>
<gene>
    <name evidence="13" type="ORF">ABR189_01800</name>
</gene>
<feature type="transmembrane region" description="Helical" evidence="11">
    <location>
        <begin position="93"/>
        <end position="113"/>
    </location>
</feature>
<evidence type="ECO:0000256" key="9">
    <source>
        <dbReference type="ARBA" id="ARBA00022989"/>
    </source>
</evidence>
<keyword evidence="10 11" id="KW-0472">Membrane</keyword>
<evidence type="ECO:0000256" key="5">
    <source>
        <dbReference type="ARBA" id="ARBA00022475"/>
    </source>
</evidence>
<evidence type="ECO:0000256" key="6">
    <source>
        <dbReference type="ARBA" id="ARBA00022519"/>
    </source>
</evidence>
<keyword evidence="14" id="KW-1185">Reference proteome</keyword>
<evidence type="ECO:0000256" key="3">
    <source>
        <dbReference type="ARBA" id="ARBA00009120"/>
    </source>
</evidence>
<keyword evidence="4" id="KW-0813">Transport</keyword>
<dbReference type="InterPro" id="IPR011701">
    <property type="entry name" value="MFS"/>
</dbReference>
<evidence type="ECO:0000256" key="11">
    <source>
        <dbReference type="SAM" id="Phobius"/>
    </source>
</evidence>
<proteinExistence type="inferred from homology"/>
<accession>A0ABV2SZ62</accession>
<dbReference type="Gene3D" id="1.20.1250.20">
    <property type="entry name" value="MFS general substrate transporter like domains"/>
    <property type="match status" value="2"/>
</dbReference>
<evidence type="ECO:0000256" key="8">
    <source>
        <dbReference type="ARBA" id="ARBA00022692"/>
    </source>
</evidence>
<dbReference type="PROSITE" id="PS50850">
    <property type="entry name" value="MFS"/>
    <property type="match status" value="1"/>
</dbReference>
<comment type="caution">
    <text evidence="13">The sequence shown here is derived from an EMBL/GenBank/DDBJ whole genome shotgun (WGS) entry which is preliminary data.</text>
</comment>
<dbReference type="InterPro" id="IPR020846">
    <property type="entry name" value="MFS_dom"/>
</dbReference>
<dbReference type="InterPro" id="IPR036259">
    <property type="entry name" value="MFS_trans_sf"/>
</dbReference>
<feature type="transmembrane region" description="Helical" evidence="11">
    <location>
        <begin position="242"/>
        <end position="261"/>
    </location>
</feature>
<keyword evidence="8 11" id="KW-0812">Transmembrane</keyword>
<feature type="transmembrane region" description="Helical" evidence="11">
    <location>
        <begin position="365"/>
        <end position="383"/>
    </location>
</feature>
<name>A0ABV2SZ62_9BACT</name>
<dbReference type="InterPro" id="IPR005964">
    <property type="entry name" value="Glc/Gal_transptr_bac"/>
</dbReference>
<feature type="transmembrane region" description="Helical" evidence="11">
    <location>
        <begin position="21"/>
        <end position="41"/>
    </location>
</feature>
<dbReference type="SUPFAM" id="SSF103473">
    <property type="entry name" value="MFS general substrate transporter"/>
    <property type="match status" value="1"/>
</dbReference>
<keyword evidence="6" id="KW-0997">Cell inner membrane</keyword>
<feature type="transmembrane region" description="Helical" evidence="11">
    <location>
        <begin position="61"/>
        <end position="81"/>
    </location>
</feature>
<feature type="transmembrane region" description="Helical" evidence="11">
    <location>
        <begin position="190"/>
        <end position="209"/>
    </location>
</feature>
<feature type="transmembrane region" description="Helical" evidence="11">
    <location>
        <begin position="305"/>
        <end position="322"/>
    </location>
</feature>
<evidence type="ECO:0000313" key="13">
    <source>
        <dbReference type="EMBL" id="MET6996078.1"/>
    </source>
</evidence>
<keyword evidence="9 11" id="KW-1133">Transmembrane helix</keyword>
<dbReference type="InterPro" id="IPR050375">
    <property type="entry name" value="MFS_TsgA-like"/>
</dbReference>
<dbReference type="Pfam" id="PF07690">
    <property type="entry name" value="MFS_1"/>
    <property type="match status" value="1"/>
</dbReference>
<protein>
    <submittedName>
        <fullName evidence="13">Sugar MFS transporter</fullName>
    </submittedName>
</protein>
<keyword evidence="5" id="KW-1003">Cell membrane</keyword>
<reference evidence="13 14" key="1">
    <citation type="submission" date="2024-06" db="EMBL/GenBank/DDBJ databases">
        <title>Chitinophaga defluvii sp. nov., isolated from municipal sewage.</title>
        <authorList>
            <person name="Zhang L."/>
        </authorList>
    </citation>
    <scope>NUCLEOTIDE SEQUENCE [LARGE SCALE GENOMIC DNA]</scope>
    <source>
        <strain evidence="13 14">H8</strain>
    </source>
</reference>
<dbReference type="EMBL" id="JBEXAC010000001">
    <property type="protein sequence ID" value="MET6996078.1"/>
    <property type="molecule type" value="Genomic_DNA"/>
</dbReference>
<evidence type="ECO:0000313" key="14">
    <source>
        <dbReference type="Proteomes" id="UP001549749"/>
    </source>
</evidence>
<feature type="transmembrane region" description="Helical" evidence="11">
    <location>
        <begin position="389"/>
        <end position="408"/>
    </location>
</feature>
<dbReference type="PANTHER" id="PTHR43702">
    <property type="entry name" value="L-FUCOSE-PROTON SYMPORTER"/>
    <property type="match status" value="1"/>
</dbReference>
<comment type="function">
    <text evidence="1">Intake of glucose and galactose.</text>
</comment>
<evidence type="ECO:0000259" key="12">
    <source>
        <dbReference type="PROSITE" id="PS50850"/>
    </source>
</evidence>
<evidence type="ECO:0000256" key="1">
    <source>
        <dbReference type="ARBA" id="ARBA00003321"/>
    </source>
</evidence>
<dbReference type="Proteomes" id="UP001549749">
    <property type="component" value="Unassembled WGS sequence"/>
</dbReference>
<evidence type="ECO:0000256" key="10">
    <source>
        <dbReference type="ARBA" id="ARBA00023136"/>
    </source>
</evidence>
<comment type="subcellular location">
    <subcellularLocation>
        <location evidence="2">Cell inner membrane</location>
        <topology evidence="2">Multi-pass membrane protein</topology>
    </subcellularLocation>
</comment>
<feature type="transmembrane region" description="Helical" evidence="11">
    <location>
        <begin position="119"/>
        <end position="143"/>
    </location>
</feature>
<keyword evidence="7" id="KW-0762">Sugar transport</keyword>